<organism evidence="6 7">
    <name type="scientific">Trifolium pratense</name>
    <name type="common">Red clover</name>
    <dbReference type="NCBI Taxonomy" id="57577"/>
    <lineage>
        <taxon>Eukaryota</taxon>
        <taxon>Viridiplantae</taxon>
        <taxon>Streptophyta</taxon>
        <taxon>Embryophyta</taxon>
        <taxon>Tracheophyta</taxon>
        <taxon>Spermatophyta</taxon>
        <taxon>Magnoliopsida</taxon>
        <taxon>eudicotyledons</taxon>
        <taxon>Gunneridae</taxon>
        <taxon>Pentapetalae</taxon>
        <taxon>rosids</taxon>
        <taxon>fabids</taxon>
        <taxon>Fabales</taxon>
        <taxon>Fabaceae</taxon>
        <taxon>Papilionoideae</taxon>
        <taxon>50 kb inversion clade</taxon>
        <taxon>NPAAA clade</taxon>
        <taxon>Hologalegina</taxon>
        <taxon>IRL clade</taxon>
        <taxon>Trifolieae</taxon>
        <taxon>Trifolium</taxon>
    </lineage>
</organism>
<dbReference type="SMART" id="SM00184">
    <property type="entry name" value="RING"/>
    <property type="match status" value="1"/>
</dbReference>
<dbReference type="PANTHER" id="PTHR15315">
    <property type="entry name" value="RING FINGER PROTEIN 41, 151"/>
    <property type="match status" value="1"/>
</dbReference>
<dbReference type="GO" id="GO:0008270">
    <property type="term" value="F:zinc ion binding"/>
    <property type="evidence" value="ECO:0007669"/>
    <property type="project" value="UniProtKB-KW"/>
</dbReference>
<evidence type="ECO:0000313" key="7">
    <source>
        <dbReference type="Proteomes" id="UP000236291"/>
    </source>
</evidence>
<evidence type="ECO:0000256" key="4">
    <source>
        <dbReference type="PROSITE-ProRule" id="PRU00175"/>
    </source>
</evidence>
<reference evidence="6 7" key="1">
    <citation type="journal article" date="2014" name="Am. J. Bot.">
        <title>Genome assembly and annotation for red clover (Trifolium pratense; Fabaceae).</title>
        <authorList>
            <person name="Istvanek J."/>
            <person name="Jaros M."/>
            <person name="Krenek A."/>
            <person name="Repkova J."/>
        </authorList>
    </citation>
    <scope>NUCLEOTIDE SEQUENCE [LARGE SCALE GENOMIC DNA]</scope>
    <source>
        <strain evidence="7">cv. Tatra</strain>
        <tissue evidence="6">Young leaves</tissue>
    </source>
</reference>
<keyword evidence="1" id="KW-0479">Metal-binding</keyword>
<evidence type="ECO:0000259" key="5">
    <source>
        <dbReference type="PROSITE" id="PS50089"/>
    </source>
</evidence>
<keyword evidence="2 4" id="KW-0863">Zinc-finger</keyword>
<dbReference type="AlphaFoldDB" id="A0A2K3NUN3"/>
<proteinExistence type="predicted"/>
<protein>
    <submittedName>
        <fullName evidence="6">RING/U-box domain-containing protein</fullName>
    </submittedName>
</protein>
<dbReference type="PANTHER" id="PTHR15315:SF31">
    <property type="entry name" value="E3 UBIQUITIN-PROTEIN LIGASE AIRP2"/>
    <property type="match status" value="1"/>
</dbReference>
<dbReference type="InterPro" id="IPR017907">
    <property type="entry name" value="Znf_RING_CS"/>
</dbReference>
<dbReference type="GO" id="GO:0016567">
    <property type="term" value="P:protein ubiquitination"/>
    <property type="evidence" value="ECO:0007669"/>
    <property type="project" value="TreeGrafter"/>
</dbReference>
<feature type="non-terminal residue" evidence="6">
    <location>
        <position position="1"/>
    </location>
</feature>
<name>A0A2K3NUN3_TRIPR</name>
<dbReference type="Proteomes" id="UP000236291">
    <property type="component" value="Unassembled WGS sequence"/>
</dbReference>
<dbReference type="STRING" id="57577.A0A2K3NUN3"/>
<reference evidence="6 7" key="2">
    <citation type="journal article" date="2017" name="Front. Plant Sci.">
        <title>Gene Classification and Mining of Molecular Markers Useful in Red Clover (Trifolium pratense) Breeding.</title>
        <authorList>
            <person name="Istvanek J."/>
            <person name="Dluhosova J."/>
            <person name="Dluhos P."/>
            <person name="Patkova L."/>
            <person name="Nedelnik J."/>
            <person name="Repkova J."/>
        </authorList>
    </citation>
    <scope>NUCLEOTIDE SEQUENCE [LARGE SCALE GENOMIC DNA]</scope>
    <source>
        <strain evidence="7">cv. Tatra</strain>
        <tissue evidence="6">Young leaves</tissue>
    </source>
</reference>
<dbReference type="InterPro" id="IPR001841">
    <property type="entry name" value="Znf_RING"/>
</dbReference>
<dbReference type="GO" id="GO:0005829">
    <property type="term" value="C:cytosol"/>
    <property type="evidence" value="ECO:0007669"/>
    <property type="project" value="TreeGrafter"/>
</dbReference>
<evidence type="ECO:0000256" key="2">
    <source>
        <dbReference type="ARBA" id="ARBA00022771"/>
    </source>
</evidence>
<sequence>GTVGHNTTFQIKDVSKCLTRVGVGYNTDTCEPASDYPRDSDGACFQMRLSYSPAAQFLLFLVKWTDCNLAGALGLLNVLVYKVFDDGKTTMSVCERKATLKEFYGVILPSLIQLQRGITDVEERKQKDLCATKYKAKDVIRKGKISQIDIEREEECPICMEITNKVVLPKCNHSLCMKCYHDWHSRSQSCPFCRDNLKRVKSGDLWILMSSCDISDLESINKENLKRLFMYIEKLPLILPEQVFIAYPQNF</sequence>
<evidence type="ECO:0000256" key="1">
    <source>
        <dbReference type="ARBA" id="ARBA00022723"/>
    </source>
</evidence>
<evidence type="ECO:0000313" key="6">
    <source>
        <dbReference type="EMBL" id="PNY06749.1"/>
    </source>
</evidence>
<dbReference type="PROSITE" id="PS00518">
    <property type="entry name" value="ZF_RING_1"/>
    <property type="match status" value="1"/>
</dbReference>
<dbReference type="FunFam" id="3.30.40.10:FF:000660">
    <property type="entry name" value="RING/U-box superfamily protein"/>
    <property type="match status" value="1"/>
</dbReference>
<dbReference type="SUPFAM" id="SSF57850">
    <property type="entry name" value="RING/U-box"/>
    <property type="match status" value="1"/>
</dbReference>
<feature type="domain" description="RING-type" evidence="5">
    <location>
        <begin position="156"/>
        <end position="194"/>
    </location>
</feature>
<accession>A0A2K3NUN3</accession>
<comment type="caution">
    <text evidence="6">The sequence shown here is derived from an EMBL/GenBank/DDBJ whole genome shotgun (WGS) entry which is preliminary data.</text>
</comment>
<dbReference type="EMBL" id="ASHM01001477">
    <property type="protein sequence ID" value="PNY06749.1"/>
    <property type="molecule type" value="Genomic_DNA"/>
</dbReference>
<dbReference type="GO" id="GO:0061630">
    <property type="term" value="F:ubiquitin protein ligase activity"/>
    <property type="evidence" value="ECO:0007669"/>
    <property type="project" value="TreeGrafter"/>
</dbReference>
<dbReference type="Gene3D" id="3.30.40.10">
    <property type="entry name" value="Zinc/RING finger domain, C3HC4 (zinc finger)"/>
    <property type="match status" value="1"/>
</dbReference>
<gene>
    <name evidence="6" type="ORF">L195_g003226</name>
</gene>
<evidence type="ECO:0000256" key="3">
    <source>
        <dbReference type="ARBA" id="ARBA00022833"/>
    </source>
</evidence>
<dbReference type="Pfam" id="PF13920">
    <property type="entry name" value="zf-C3HC4_3"/>
    <property type="match status" value="1"/>
</dbReference>
<keyword evidence="3" id="KW-0862">Zinc</keyword>
<dbReference type="PROSITE" id="PS50089">
    <property type="entry name" value="ZF_RING_2"/>
    <property type="match status" value="1"/>
</dbReference>
<dbReference type="InterPro" id="IPR013083">
    <property type="entry name" value="Znf_RING/FYVE/PHD"/>
</dbReference>